<keyword evidence="1" id="KW-0677">Repeat</keyword>
<dbReference type="Pfam" id="PF24883">
    <property type="entry name" value="NPHP3_N"/>
    <property type="match status" value="1"/>
</dbReference>
<dbReference type="AlphaFoldDB" id="A0A1L7W6H4"/>
<sequence length="237" mass="26859">MSVTANIQQLEIGDRVEELLKRVDGDWGAKTTYTRDLKDLDIGWRSERTTEWFLKHYRVSRWLSQVTPERTLSALSVQGKPGYGKTTLCATLIEHIQTCYTNYPSHDSVAVVYFFFDRQRQTNSSAMAALRAMPTQLLHIFRKDDAIVDIITLLWDQNKSGQVTASTSEIVSAICLLSSRVSKLFMAIDGADECQDHEGLFDYLKEISQYSNSVSVAFFSRPTLAILQDLKFHASTS</sequence>
<name>A0A1L7W6H4_FUSPR</name>
<accession>A0A1L7W6H4</accession>
<organism evidence="3 4">
    <name type="scientific">Fusarium proliferatum (strain ET1)</name>
    <name type="common">Orchid endophyte fungus</name>
    <dbReference type="NCBI Taxonomy" id="1227346"/>
    <lineage>
        <taxon>Eukaryota</taxon>
        <taxon>Fungi</taxon>
        <taxon>Dikarya</taxon>
        <taxon>Ascomycota</taxon>
        <taxon>Pezizomycotina</taxon>
        <taxon>Sordariomycetes</taxon>
        <taxon>Hypocreomycetidae</taxon>
        <taxon>Hypocreales</taxon>
        <taxon>Nectriaceae</taxon>
        <taxon>Fusarium</taxon>
        <taxon>Fusarium fujikuroi species complex</taxon>
    </lineage>
</organism>
<proteinExistence type="predicted"/>
<feature type="domain" description="Nephrocystin 3-like N-terminal" evidence="2">
    <location>
        <begin position="49"/>
        <end position="221"/>
    </location>
</feature>
<evidence type="ECO:0000313" key="3">
    <source>
        <dbReference type="EMBL" id="CZR48224.1"/>
    </source>
</evidence>
<comment type="caution">
    <text evidence="3">The sequence shown here is derived from an EMBL/GenBank/DDBJ whole genome shotgun (WGS) entry which is preliminary data.</text>
</comment>
<dbReference type="InterPro" id="IPR056884">
    <property type="entry name" value="NPHP3-like_N"/>
</dbReference>
<reference evidence="4" key="1">
    <citation type="journal article" date="2016" name="Genome Biol. Evol.">
        <title>Comparative 'omics' of the Fusarium fujikuroi species complex highlights differences in genetic potential and metabolite synthesis.</title>
        <authorList>
            <person name="Niehaus E.-M."/>
            <person name="Muensterkoetter M."/>
            <person name="Proctor R.H."/>
            <person name="Brown D.W."/>
            <person name="Sharon A."/>
            <person name="Idan Y."/>
            <person name="Oren-Young L."/>
            <person name="Sieber C.M."/>
            <person name="Novak O."/>
            <person name="Pencik A."/>
            <person name="Tarkowska D."/>
            <person name="Hromadova K."/>
            <person name="Freeman S."/>
            <person name="Maymon M."/>
            <person name="Elazar M."/>
            <person name="Youssef S.A."/>
            <person name="El-Shabrawy E.S.M."/>
            <person name="Shalaby A.B.A."/>
            <person name="Houterman P."/>
            <person name="Brock N.L."/>
            <person name="Burkhardt I."/>
            <person name="Tsavkelova E.A."/>
            <person name="Dickschat J.S."/>
            <person name="Galuszka P."/>
            <person name="Gueldener U."/>
            <person name="Tudzynski B."/>
        </authorList>
    </citation>
    <scope>NUCLEOTIDE SEQUENCE [LARGE SCALE GENOMIC DNA]</scope>
    <source>
        <strain evidence="4">ET1</strain>
    </source>
</reference>
<dbReference type="VEuPathDB" id="FungiDB:FPRO_12834"/>
<keyword evidence="4" id="KW-1185">Reference proteome</keyword>
<dbReference type="PANTHER" id="PTHR10039:SF15">
    <property type="entry name" value="NACHT DOMAIN-CONTAINING PROTEIN"/>
    <property type="match status" value="1"/>
</dbReference>
<evidence type="ECO:0000313" key="4">
    <source>
        <dbReference type="Proteomes" id="UP000183971"/>
    </source>
</evidence>
<dbReference type="Proteomes" id="UP000183971">
    <property type="component" value="Unassembled WGS sequence"/>
</dbReference>
<dbReference type="RefSeq" id="XP_031088757.1">
    <property type="nucleotide sequence ID" value="XM_031223394.1"/>
</dbReference>
<dbReference type="GeneID" id="42057698"/>
<gene>
    <name evidence="3" type="ORF">FPRO_12834</name>
</gene>
<evidence type="ECO:0000256" key="1">
    <source>
        <dbReference type="ARBA" id="ARBA00022737"/>
    </source>
</evidence>
<protein>
    <recommendedName>
        <fullName evidence="2">Nephrocystin 3-like N-terminal domain-containing protein</fullName>
    </recommendedName>
</protein>
<dbReference type="PANTHER" id="PTHR10039">
    <property type="entry name" value="AMELOGENIN"/>
    <property type="match status" value="1"/>
</dbReference>
<evidence type="ECO:0000259" key="2">
    <source>
        <dbReference type="Pfam" id="PF24883"/>
    </source>
</evidence>
<dbReference type="EMBL" id="FJOF01000013">
    <property type="protein sequence ID" value="CZR48224.1"/>
    <property type="molecule type" value="Genomic_DNA"/>
</dbReference>
<dbReference type="SUPFAM" id="SSF52540">
    <property type="entry name" value="P-loop containing nucleoside triphosphate hydrolases"/>
    <property type="match status" value="1"/>
</dbReference>
<dbReference type="InterPro" id="IPR027417">
    <property type="entry name" value="P-loop_NTPase"/>
</dbReference>
<dbReference type="Gene3D" id="3.40.50.300">
    <property type="entry name" value="P-loop containing nucleotide triphosphate hydrolases"/>
    <property type="match status" value="1"/>
</dbReference>